<dbReference type="Gene3D" id="2.40.50.140">
    <property type="entry name" value="Nucleic acid-binding proteins"/>
    <property type="match status" value="1"/>
</dbReference>
<dbReference type="AlphaFoldDB" id="A0A812K132"/>
<dbReference type="Pfam" id="PF16921">
    <property type="entry name" value="Tex_YqgF"/>
    <property type="match status" value="1"/>
</dbReference>
<evidence type="ECO:0000313" key="3">
    <source>
        <dbReference type="EMBL" id="CAE7218056.1"/>
    </source>
</evidence>
<dbReference type="FunFam" id="1.10.10.650:FF:000001">
    <property type="entry name" value="S1 RNA-binding domain 1"/>
    <property type="match status" value="1"/>
</dbReference>
<dbReference type="InterPro" id="IPR018974">
    <property type="entry name" value="Tex-like_N"/>
</dbReference>
<dbReference type="SUPFAM" id="SSF47781">
    <property type="entry name" value="RuvA domain 2-like"/>
    <property type="match status" value="2"/>
</dbReference>
<dbReference type="InterPro" id="IPR012337">
    <property type="entry name" value="RNaseH-like_sf"/>
</dbReference>
<dbReference type="InterPro" id="IPR032639">
    <property type="entry name" value="Tex_YqgF"/>
</dbReference>
<dbReference type="GO" id="GO:0006139">
    <property type="term" value="P:nucleobase-containing compound metabolic process"/>
    <property type="evidence" value="ECO:0007669"/>
    <property type="project" value="InterPro"/>
</dbReference>
<dbReference type="InterPro" id="IPR023319">
    <property type="entry name" value="Tex-like_HTH_dom_sf"/>
</dbReference>
<comment type="function">
    <text evidence="1">Associates with the EF-Tu.GDP complex and induces the exchange of GDP to GTP. It remains bound to the aminoacyl-tRNA.EF-Tu.GTP complex up to the GTP hydrolysis stage on the ribosome.</text>
</comment>
<dbReference type="InterPro" id="IPR012340">
    <property type="entry name" value="NA-bd_OB-fold"/>
</dbReference>
<dbReference type="SMART" id="SM00732">
    <property type="entry name" value="YqgFc"/>
    <property type="match status" value="1"/>
</dbReference>
<dbReference type="SUPFAM" id="SSF53098">
    <property type="entry name" value="Ribonuclease H-like"/>
    <property type="match status" value="1"/>
</dbReference>
<accession>A0A812K132</accession>
<dbReference type="SMART" id="SM00316">
    <property type="entry name" value="S1"/>
    <property type="match status" value="1"/>
</dbReference>
<dbReference type="InterPro" id="IPR044146">
    <property type="entry name" value="S1_Tex"/>
</dbReference>
<dbReference type="CDD" id="cd05685">
    <property type="entry name" value="S1_Tex"/>
    <property type="match status" value="1"/>
</dbReference>
<reference evidence="3" key="1">
    <citation type="submission" date="2021-02" db="EMBL/GenBank/DDBJ databases">
        <authorList>
            <person name="Dougan E. K."/>
            <person name="Rhodes N."/>
            <person name="Thang M."/>
            <person name="Chan C."/>
        </authorList>
    </citation>
    <scope>NUCLEOTIDE SEQUENCE</scope>
</reference>
<dbReference type="Gene3D" id="1.10.10.650">
    <property type="entry name" value="RuvA domain 2-like"/>
    <property type="match status" value="1"/>
</dbReference>
<keyword evidence="4" id="KW-1185">Reference proteome</keyword>
<dbReference type="InterPro" id="IPR055179">
    <property type="entry name" value="Tex-like_central_region"/>
</dbReference>
<dbReference type="GO" id="GO:0003729">
    <property type="term" value="F:mRNA binding"/>
    <property type="evidence" value="ECO:0007669"/>
    <property type="project" value="TreeGrafter"/>
</dbReference>
<dbReference type="OrthoDB" id="995477at2759"/>
<dbReference type="Proteomes" id="UP000649617">
    <property type="component" value="Unassembled WGS sequence"/>
</dbReference>
<proteinExistence type="predicted"/>
<dbReference type="InterPro" id="IPR023323">
    <property type="entry name" value="Tex-like_dom_sf"/>
</dbReference>
<evidence type="ECO:0000313" key="4">
    <source>
        <dbReference type="Proteomes" id="UP000649617"/>
    </source>
</evidence>
<dbReference type="GO" id="GO:0005737">
    <property type="term" value="C:cytoplasm"/>
    <property type="evidence" value="ECO:0007669"/>
    <property type="project" value="UniProtKB-ARBA"/>
</dbReference>
<dbReference type="Pfam" id="PF22706">
    <property type="entry name" value="Tex_central_region"/>
    <property type="match status" value="1"/>
</dbReference>
<dbReference type="Pfam" id="PF17674">
    <property type="entry name" value="HHH_9"/>
    <property type="match status" value="1"/>
</dbReference>
<comment type="caution">
    <text evidence="3">The sequence shown here is derived from an EMBL/GenBank/DDBJ whole genome shotgun (WGS) entry which is preliminary data.</text>
</comment>
<organism evidence="3 4">
    <name type="scientific">Symbiodinium pilosum</name>
    <name type="common">Dinoflagellate</name>
    <dbReference type="NCBI Taxonomy" id="2952"/>
    <lineage>
        <taxon>Eukaryota</taxon>
        <taxon>Sar</taxon>
        <taxon>Alveolata</taxon>
        <taxon>Dinophyceae</taxon>
        <taxon>Suessiales</taxon>
        <taxon>Symbiodiniaceae</taxon>
        <taxon>Symbiodinium</taxon>
    </lineage>
</organism>
<dbReference type="PANTHER" id="PTHR10724">
    <property type="entry name" value="30S RIBOSOMAL PROTEIN S1"/>
    <property type="match status" value="1"/>
</dbReference>
<dbReference type="FunFam" id="1.10.150.310:FF:000001">
    <property type="entry name" value="RNA-binding transcriptional accessory protein"/>
    <property type="match status" value="1"/>
</dbReference>
<name>A0A812K132_SYMPI</name>
<dbReference type="FunFam" id="2.40.50.140:FF:000051">
    <property type="entry name" value="RNA-binding transcriptional accessory protein"/>
    <property type="match status" value="1"/>
</dbReference>
<dbReference type="InterPro" id="IPR006641">
    <property type="entry name" value="YqgF/RNaseH-like_dom"/>
</dbReference>
<gene>
    <name evidence="3" type="ORF">SPIL2461_LOCUS2729</name>
</gene>
<dbReference type="FunFam" id="3.30.420.140:FF:000001">
    <property type="entry name" value="RNA-binding transcriptional accessory protein"/>
    <property type="match status" value="1"/>
</dbReference>
<dbReference type="InterPro" id="IPR041692">
    <property type="entry name" value="HHH_9"/>
</dbReference>
<dbReference type="GO" id="GO:0003735">
    <property type="term" value="F:structural constituent of ribosome"/>
    <property type="evidence" value="ECO:0007669"/>
    <property type="project" value="TreeGrafter"/>
</dbReference>
<evidence type="ECO:0000256" key="1">
    <source>
        <dbReference type="ARBA" id="ARBA00025453"/>
    </source>
</evidence>
<dbReference type="InterPro" id="IPR003029">
    <property type="entry name" value="S1_domain"/>
</dbReference>
<dbReference type="Gene3D" id="3.30.420.140">
    <property type="entry name" value="YqgF/RNase H-like domain"/>
    <property type="match status" value="1"/>
</dbReference>
<evidence type="ECO:0000259" key="2">
    <source>
        <dbReference type="PROSITE" id="PS50126"/>
    </source>
</evidence>
<dbReference type="SUPFAM" id="SSF50249">
    <property type="entry name" value="Nucleic acid-binding proteins"/>
    <property type="match status" value="1"/>
</dbReference>
<feature type="domain" description="S1 motif" evidence="2">
    <location>
        <begin position="638"/>
        <end position="707"/>
    </location>
</feature>
<dbReference type="InterPro" id="IPR010994">
    <property type="entry name" value="RuvA_2-like"/>
</dbReference>
<dbReference type="PROSITE" id="PS50126">
    <property type="entry name" value="S1"/>
    <property type="match status" value="1"/>
</dbReference>
<dbReference type="InterPro" id="IPR037027">
    <property type="entry name" value="YqgF/RNaseH-like_dom_sf"/>
</dbReference>
<dbReference type="InterPro" id="IPR050437">
    <property type="entry name" value="Ribos_protein_bS1-like"/>
</dbReference>
<dbReference type="EMBL" id="CAJNIZ010003056">
    <property type="protein sequence ID" value="CAE7218056.1"/>
    <property type="molecule type" value="Genomic_DNA"/>
</dbReference>
<dbReference type="SUPFAM" id="SSF158832">
    <property type="entry name" value="Tex N-terminal region-like"/>
    <property type="match status" value="1"/>
</dbReference>
<dbReference type="Gene3D" id="1.10.3500.10">
    <property type="entry name" value="Tex N-terminal region-like"/>
    <property type="match status" value="1"/>
</dbReference>
<dbReference type="Pfam" id="PF09371">
    <property type="entry name" value="Tex_N"/>
    <property type="match status" value="1"/>
</dbReference>
<sequence length="709" mass="79118">MSAQLISILSKQLNLPSHSVQNTLSLLDEGATVPFISRYRKEVTGSLDEVQIGAIKEEYQRLQELLKRRLSILENIREQGQLNTELEEKINNTWTSAELEDLYLPYKPKRKTRASIAREKGLEPLAGSLMKQDIKDVHSFAERFTSAEIADAEEALAGARDIMAEWINERAYARNTIRRLFAHEAAVTSKLVKGKEEEGAKYSDYFRFSEPLKRIPSHRMLALRRAESEGILRLSIVPPEEKALDQLERIFVKAHNESSAQVKLAVKDSYKRLLAPSIETEFRNSSKEKADTEAIAVFAWNLRQLLLTPPLGPRRTLAIDPGFRSGCKVVCLDEQGKLLHNENIYPHPPQSEGGKAAAKISNLVEAYKIETIAIGNGTAGRETEDFIQKRLRLQKGVNVFMVNEAGASVYSASKVAREEFPTYDVTVRGAVSIGRRLMDPLAELVKIDPKSIGVGQYQHDVDQNQLKKSLDTVVESVVNQVGVNLNTASKHLLNYVSGLGPKLAETLVEHRAEHGVFKDRNQLLEVKGLGPKAYEQAAGFLRIQNGTNPLDNSAVHPESYAVVKHMARNLNRPVQLLIGAKEALKKVDLQTYVTDQTGLPTLKDIIEELSKGGRDPRGKAKVFSFDPGIRKVEDLKEGMILPGLVTNITKFGAFVDVGAKQDGLVHISQLADRFISDPTEIVRLNQEVEVKVLEVDIPRKRIQLSMKEV</sequence>
<dbReference type="GO" id="GO:0006412">
    <property type="term" value="P:translation"/>
    <property type="evidence" value="ECO:0007669"/>
    <property type="project" value="TreeGrafter"/>
</dbReference>
<dbReference type="Pfam" id="PF00575">
    <property type="entry name" value="S1"/>
    <property type="match status" value="1"/>
</dbReference>
<dbReference type="Pfam" id="PF12836">
    <property type="entry name" value="HHH_3"/>
    <property type="match status" value="1"/>
</dbReference>
<protein>
    <recommendedName>
        <fullName evidence="2">S1 motif domain-containing protein</fullName>
    </recommendedName>
</protein>
<dbReference type="Gene3D" id="1.10.150.310">
    <property type="entry name" value="Tex RuvX-like domain-like"/>
    <property type="match status" value="1"/>
</dbReference>
<dbReference type="PANTHER" id="PTHR10724:SF10">
    <property type="entry name" value="S1 RNA-BINDING DOMAIN-CONTAINING PROTEIN 1"/>
    <property type="match status" value="1"/>
</dbReference>